<comment type="catalytic activity">
    <reaction evidence="9">
        <text>2,5-diamino-6-hydroxy-4-(5-phosphoribosylamino)-pyrimidine + H2O + H(+) = 5-amino-6-(5-phospho-D-ribosylamino)uracil + NH4(+)</text>
        <dbReference type="Rhea" id="RHEA:21868"/>
        <dbReference type="ChEBI" id="CHEBI:15377"/>
        <dbReference type="ChEBI" id="CHEBI:15378"/>
        <dbReference type="ChEBI" id="CHEBI:28938"/>
        <dbReference type="ChEBI" id="CHEBI:58453"/>
        <dbReference type="ChEBI" id="CHEBI:58614"/>
        <dbReference type="EC" id="3.5.4.26"/>
    </reaction>
</comment>
<keyword evidence="6 9" id="KW-0521">NADP</keyword>
<keyword evidence="7 9" id="KW-0560">Oxidoreductase</keyword>
<evidence type="ECO:0000256" key="5">
    <source>
        <dbReference type="ARBA" id="ARBA00007417"/>
    </source>
</evidence>
<comment type="catalytic activity">
    <reaction evidence="9">
        <text>5-amino-6-(5-phospho-D-ribitylamino)uracil + NADP(+) = 5-amino-6-(5-phospho-D-ribosylamino)uracil + NADPH + H(+)</text>
        <dbReference type="Rhea" id="RHEA:17845"/>
        <dbReference type="ChEBI" id="CHEBI:15378"/>
        <dbReference type="ChEBI" id="CHEBI:57783"/>
        <dbReference type="ChEBI" id="CHEBI:58349"/>
        <dbReference type="ChEBI" id="CHEBI:58421"/>
        <dbReference type="ChEBI" id="CHEBI:58453"/>
        <dbReference type="EC" id="1.1.1.193"/>
    </reaction>
</comment>
<comment type="function">
    <text evidence="1 9">Converts 2,5-diamino-6-(ribosylamino)-4(3h)-pyrimidinone 5'-phosphate into 5-amino-6-(ribosylamino)-2,4(1h,3h)-pyrimidinedione 5'-phosphate.</text>
</comment>
<evidence type="ECO:0000256" key="11">
    <source>
        <dbReference type="PIRSR" id="PIRSR006769-2"/>
    </source>
</evidence>
<comment type="cofactor">
    <cofactor evidence="9 12">
        <name>Zn(2+)</name>
        <dbReference type="ChEBI" id="CHEBI:29105"/>
    </cofactor>
    <text evidence="9 12">Binds 1 zinc ion.</text>
</comment>
<keyword evidence="9 12" id="KW-0862">Zinc</keyword>
<evidence type="ECO:0000256" key="10">
    <source>
        <dbReference type="PIRSR" id="PIRSR006769-1"/>
    </source>
</evidence>
<dbReference type="AlphaFoldDB" id="A0A2W2AMK7"/>
<dbReference type="Gene3D" id="3.40.140.10">
    <property type="entry name" value="Cytidine Deaminase, domain 2"/>
    <property type="match status" value="1"/>
</dbReference>
<dbReference type="PIRSF" id="PIRSF006769">
    <property type="entry name" value="RibD"/>
    <property type="match status" value="1"/>
</dbReference>
<dbReference type="UniPathway" id="UPA00275">
    <property type="reaction ID" value="UER00401"/>
</dbReference>
<evidence type="ECO:0000256" key="6">
    <source>
        <dbReference type="ARBA" id="ARBA00022857"/>
    </source>
</evidence>
<feature type="binding site" evidence="11">
    <location>
        <position position="194"/>
    </location>
    <ligand>
        <name>NADP(+)</name>
        <dbReference type="ChEBI" id="CHEBI:58349"/>
    </ligand>
</feature>
<dbReference type="EC" id="1.1.1.193" evidence="9"/>
<feature type="binding site" evidence="11">
    <location>
        <position position="278"/>
    </location>
    <ligand>
        <name>substrate</name>
    </ligand>
</feature>
<dbReference type="InterPro" id="IPR050765">
    <property type="entry name" value="Riboflavin_Biosynth_HTPR"/>
</dbReference>
<dbReference type="EMBL" id="QKTW01000011">
    <property type="protein sequence ID" value="PZF73550.1"/>
    <property type="molecule type" value="Genomic_DNA"/>
</dbReference>
<dbReference type="GO" id="GO:0008703">
    <property type="term" value="F:5-amino-6-(5-phosphoribosylamino)uracil reductase activity"/>
    <property type="evidence" value="ECO:0007669"/>
    <property type="project" value="UniProtKB-EC"/>
</dbReference>
<dbReference type="PROSITE" id="PS51747">
    <property type="entry name" value="CYT_DCMP_DEAMINASES_2"/>
    <property type="match status" value="1"/>
</dbReference>
<comment type="pathway">
    <text evidence="2 9">Cofactor biosynthesis; riboflavin biosynthesis; 5-amino-6-(D-ribitylamino)uracil from GTP: step 2/4.</text>
</comment>
<feature type="domain" description="CMP/dCMP-type deaminase" evidence="13">
    <location>
        <begin position="1"/>
        <end position="108"/>
    </location>
</feature>
<evidence type="ECO:0000256" key="2">
    <source>
        <dbReference type="ARBA" id="ARBA00004882"/>
    </source>
</evidence>
<feature type="binding site" evidence="12">
    <location>
        <position position="44"/>
    </location>
    <ligand>
        <name>Zn(2+)</name>
        <dbReference type="ChEBI" id="CHEBI:29105"/>
        <note>catalytic</note>
    </ligand>
</feature>
<feature type="binding site" evidence="12">
    <location>
        <position position="82"/>
    </location>
    <ligand>
        <name>Zn(2+)</name>
        <dbReference type="ChEBI" id="CHEBI:29105"/>
        <note>catalytic</note>
    </ligand>
</feature>
<dbReference type="InterPro" id="IPR004794">
    <property type="entry name" value="Eubact_RibD"/>
</dbReference>
<evidence type="ECO:0000256" key="9">
    <source>
        <dbReference type="PIRNR" id="PIRNR006769"/>
    </source>
</evidence>
<feature type="binding site" evidence="11">
    <location>
        <position position="152"/>
    </location>
    <ligand>
        <name>NADP(+)</name>
        <dbReference type="ChEBI" id="CHEBI:58349"/>
    </ligand>
</feature>
<keyword evidence="9 12" id="KW-0479">Metal-binding</keyword>
<dbReference type="InterPro" id="IPR002734">
    <property type="entry name" value="RibDG_C"/>
</dbReference>
<dbReference type="GO" id="GO:0009231">
    <property type="term" value="P:riboflavin biosynthetic process"/>
    <property type="evidence" value="ECO:0007669"/>
    <property type="project" value="UniProtKB-UniPathway"/>
</dbReference>
<dbReference type="InterPro" id="IPR002125">
    <property type="entry name" value="CMP_dCMP_dom"/>
</dbReference>
<dbReference type="Gene3D" id="3.40.430.10">
    <property type="entry name" value="Dihydrofolate Reductase, subunit A"/>
    <property type="match status" value="1"/>
</dbReference>
<accession>A0A2W2AMK7</accession>
<feature type="binding site" evidence="12">
    <location>
        <position position="73"/>
    </location>
    <ligand>
        <name>Zn(2+)</name>
        <dbReference type="ChEBI" id="CHEBI:29105"/>
        <note>catalytic</note>
    </ligand>
</feature>
<dbReference type="PANTHER" id="PTHR38011:SF7">
    <property type="entry name" value="2,5-DIAMINO-6-RIBOSYLAMINO-4(3H)-PYRIMIDINONE 5'-PHOSPHATE REDUCTASE"/>
    <property type="match status" value="1"/>
</dbReference>
<keyword evidence="9" id="KW-0686">Riboflavin biosynthesis</keyword>
<feature type="binding site" evidence="11">
    <location>
        <begin position="280"/>
        <end position="286"/>
    </location>
    <ligand>
        <name>NADP(+)</name>
        <dbReference type="ChEBI" id="CHEBI:58349"/>
    </ligand>
</feature>
<dbReference type="Proteomes" id="UP000248745">
    <property type="component" value="Unassembled WGS sequence"/>
</dbReference>
<sequence length="348" mass="39002">MKRCLELAQLAKGHTAPNPMVGAVLVHKGRVIGEGWHRIYGQAHAEVNCFESVAPADRHLIPQSIMYVSLEPCAHYGKTPPCSLRIVQEKVKKVIIANVDPFEKVGGRGIDILRSNNIEAITGVLDDEGKWLNRRFYCFHTQKRPYIILKWAQSANGFIAPADKSRLQLSNRHSMQLVHKWRTEEAAIMVGYQTALSDNPQLTSRHWKGNQPLRIVTDRMLRLPSSHFLFDQTVPTWVLNEQKEEVDDKVHYIKQSGNDLQALMNKLHAVNKLSIIIEGGPALLKSFIDAGLWDEARIFTAAKSISDGIAAPLLKNAALAAKTDLEDDQLNVYVNQSSAYPYVNGMPL</sequence>
<feature type="active site" description="Proton donor" evidence="10">
    <location>
        <position position="46"/>
    </location>
</feature>
<reference evidence="14 15" key="1">
    <citation type="submission" date="2018-06" db="EMBL/GenBank/DDBJ databases">
        <title>Mucibacter soli gen. nov., sp. nov., a new member of the family Chitinophagaceae producing mucin.</title>
        <authorList>
            <person name="Kim M.-K."/>
            <person name="Park S."/>
            <person name="Kim T.-S."/>
            <person name="Joung Y."/>
            <person name="Han J.-H."/>
            <person name="Kim S.B."/>
        </authorList>
    </citation>
    <scope>NUCLEOTIDE SEQUENCE [LARGE SCALE GENOMIC DNA]</scope>
    <source>
        <strain evidence="14 15">R1-15</strain>
    </source>
</reference>
<dbReference type="Pfam" id="PF00383">
    <property type="entry name" value="dCMP_cyt_deam_1"/>
    <property type="match status" value="1"/>
</dbReference>
<dbReference type="GO" id="GO:0046872">
    <property type="term" value="F:metal ion binding"/>
    <property type="evidence" value="ECO:0007669"/>
    <property type="project" value="UniProtKB-KW"/>
</dbReference>
<evidence type="ECO:0000256" key="7">
    <source>
        <dbReference type="ARBA" id="ARBA00023002"/>
    </source>
</evidence>
<comment type="pathway">
    <text evidence="3 9">Cofactor biosynthesis; riboflavin biosynthesis; 5-amino-6-(D-ribitylamino)uracil from GTP: step 3/4.</text>
</comment>
<comment type="similarity">
    <text evidence="4 9">In the N-terminal section; belongs to the cytidine and deoxycytidylate deaminase family.</text>
</comment>
<evidence type="ECO:0000256" key="3">
    <source>
        <dbReference type="ARBA" id="ARBA00004910"/>
    </source>
</evidence>
<keyword evidence="9" id="KW-0378">Hydrolase</keyword>
<gene>
    <name evidence="14" type="primary">ribD</name>
    <name evidence="14" type="ORF">DN068_07440</name>
</gene>
<dbReference type="OrthoDB" id="9800865at2"/>
<dbReference type="PANTHER" id="PTHR38011">
    <property type="entry name" value="DIHYDROFOLATE REDUCTASE FAMILY PROTEIN (AFU_ORTHOLOGUE AFUA_8G06820)"/>
    <property type="match status" value="1"/>
</dbReference>
<dbReference type="EC" id="3.5.4.26" evidence="9"/>
<comment type="similarity">
    <text evidence="5 9">In the C-terminal section; belongs to the HTP reductase family.</text>
</comment>
<proteinExistence type="inferred from homology"/>
<evidence type="ECO:0000259" key="13">
    <source>
        <dbReference type="PROSITE" id="PS51747"/>
    </source>
</evidence>
<comment type="caution">
    <text evidence="14">The sequence shown here is derived from an EMBL/GenBank/DDBJ whole genome shotgun (WGS) entry which is preliminary data.</text>
</comment>
<evidence type="ECO:0000313" key="15">
    <source>
        <dbReference type="Proteomes" id="UP000248745"/>
    </source>
</evidence>
<evidence type="ECO:0000256" key="4">
    <source>
        <dbReference type="ARBA" id="ARBA00005259"/>
    </source>
</evidence>
<organism evidence="14 15">
    <name type="scientific">Taibaiella soli</name>
    <dbReference type="NCBI Taxonomy" id="1649169"/>
    <lineage>
        <taxon>Bacteria</taxon>
        <taxon>Pseudomonadati</taxon>
        <taxon>Bacteroidota</taxon>
        <taxon>Chitinophagia</taxon>
        <taxon>Chitinophagales</taxon>
        <taxon>Chitinophagaceae</taxon>
        <taxon>Taibaiella</taxon>
    </lineage>
</organism>
<feature type="binding site" evidence="11">
    <location>
        <position position="182"/>
    </location>
    <ligand>
        <name>substrate</name>
    </ligand>
</feature>
<keyword evidence="15" id="KW-1185">Reference proteome</keyword>
<dbReference type="InterPro" id="IPR016193">
    <property type="entry name" value="Cytidine_deaminase-like"/>
</dbReference>
<feature type="binding site" evidence="11">
    <location>
        <position position="202"/>
    </location>
    <ligand>
        <name>substrate</name>
    </ligand>
</feature>
<dbReference type="SUPFAM" id="SSF53927">
    <property type="entry name" value="Cytidine deaminase-like"/>
    <property type="match status" value="1"/>
</dbReference>
<dbReference type="SUPFAM" id="SSF53597">
    <property type="entry name" value="Dihydrofolate reductase-like"/>
    <property type="match status" value="1"/>
</dbReference>
<feature type="binding site" evidence="11">
    <location>
        <position position="205"/>
    </location>
    <ligand>
        <name>substrate</name>
    </ligand>
</feature>
<dbReference type="GO" id="GO:0008835">
    <property type="term" value="F:diaminohydroxyphosphoribosylaminopyrimidine deaminase activity"/>
    <property type="evidence" value="ECO:0007669"/>
    <property type="project" value="UniProtKB-EC"/>
</dbReference>
<keyword evidence="8" id="KW-0511">Multifunctional enzyme</keyword>
<feature type="binding site" evidence="11">
    <location>
        <position position="198"/>
    </location>
    <ligand>
        <name>NADP(+)</name>
        <dbReference type="ChEBI" id="CHEBI:58349"/>
    </ligand>
</feature>
<evidence type="ECO:0000313" key="14">
    <source>
        <dbReference type="EMBL" id="PZF73550.1"/>
    </source>
</evidence>
<evidence type="ECO:0000256" key="1">
    <source>
        <dbReference type="ARBA" id="ARBA00002151"/>
    </source>
</evidence>
<name>A0A2W2AMK7_9BACT</name>
<dbReference type="InterPro" id="IPR024072">
    <property type="entry name" value="DHFR-like_dom_sf"/>
</dbReference>
<dbReference type="Pfam" id="PF01872">
    <property type="entry name" value="RibD_C"/>
    <property type="match status" value="1"/>
</dbReference>
<protein>
    <recommendedName>
        <fullName evidence="9">Riboflavin biosynthesis protein RibD</fullName>
    </recommendedName>
    <domain>
        <recommendedName>
            <fullName evidence="9">Diaminohydroxyphosphoribosylaminopyrimidine deaminase</fullName>
            <shortName evidence="9">DRAP deaminase</shortName>
            <ecNumber evidence="9">3.5.4.26</ecNumber>
        </recommendedName>
        <alternativeName>
            <fullName evidence="9">Riboflavin-specific deaminase</fullName>
        </alternativeName>
    </domain>
    <domain>
        <recommendedName>
            <fullName evidence="9">5-amino-6-(5-phosphoribosylamino)uracil reductase</fullName>
            <ecNumber evidence="9">1.1.1.193</ecNumber>
        </recommendedName>
        <alternativeName>
            <fullName evidence="9">HTP reductase</fullName>
        </alternativeName>
    </domain>
</protein>
<dbReference type="CDD" id="cd01284">
    <property type="entry name" value="Riboflavin_deaminase-reductase"/>
    <property type="match status" value="1"/>
</dbReference>
<dbReference type="NCBIfam" id="TIGR00326">
    <property type="entry name" value="eubact_ribD"/>
    <property type="match status" value="1"/>
</dbReference>
<evidence type="ECO:0000256" key="8">
    <source>
        <dbReference type="ARBA" id="ARBA00023268"/>
    </source>
</evidence>
<evidence type="ECO:0000256" key="12">
    <source>
        <dbReference type="PIRSR" id="PIRSR006769-3"/>
    </source>
</evidence>